<dbReference type="GO" id="GO:0003677">
    <property type="term" value="F:DNA binding"/>
    <property type="evidence" value="ECO:0007669"/>
    <property type="project" value="InterPro"/>
</dbReference>
<comment type="caution">
    <text evidence="2">The sequence shown here is derived from an EMBL/GenBank/DDBJ whole genome shotgun (WGS) entry which is preliminary data.</text>
</comment>
<accession>A0A1J6HIU7</accession>
<evidence type="ECO:0000313" key="3">
    <source>
        <dbReference type="Proteomes" id="UP000182985"/>
    </source>
</evidence>
<dbReference type="AlphaFoldDB" id="A0A1J6HIU7"/>
<dbReference type="InterPro" id="IPR010982">
    <property type="entry name" value="Lambda_DNA-bd_dom_sf"/>
</dbReference>
<dbReference type="EMBL" id="MOEC01000018">
    <property type="protein sequence ID" value="OIS92307.1"/>
    <property type="molecule type" value="Genomic_DNA"/>
</dbReference>
<name>A0A1J6HIU7_9HYPH</name>
<evidence type="ECO:0000313" key="2">
    <source>
        <dbReference type="EMBL" id="OIS92307.1"/>
    </source>
</evidence>
<sequence length="78" mass="8541">MITAAQIRAARALLNWKQTDLASASGVSEMSVKNLEKGQTDPRVSTLRAIENAFAQSGIEFISTPENEGVVRIRNRQP</sequence>
<evidence type="ECO:0000259" key="1">
    <source>
        <dbReference type="PROSITE" id="PS50943"/>
    </source>
</evidence>
<dbReference type="Pfam" id="PF01381">
    <property type="entry name" value="HTH_3"/>
    <property type="match status" value="1"/>
</dbReference>
<dbReference type="OrthoDB" id="4419620at2"/>
<dbReference type="PROSITE" id="PS50943">
    <property type="entry name" value="HTH_CROC1"/>
    <property type="match status" value="1"/>
</dbReference>
<dbReference type="SMART" id="SM00530">
    <property type="entry name" value="HTH_XRE"/>
    <property type="match status" value="1"/>
</dbReference>
<protein>
    <recommendedName>
        <fullName evidence="1">HTH cro/C1-type domain-containing protein</fullName>
    </recommendedName>
</protein>
<feature type="domain" description="HTH cro/C1-type" evidence="1">
    <location>
        <begin position="7"/>
        <end position="61"/>
    </location>
</feature>
<dbReference type="Gene3D" id="1.10.260.40">
    <property type="entry name" value="lambda repressor-like DNA-binding domains"/>
    <property type="match status" value="1"/>
</dbReference>
<dbReference type="SUPFAM" id="SSF47413">
    <property type="entry name" value="lambda repressor-like DNA-binding domains"/>
    <property type="match status" value="1"/>
</dbReference>
<dbReference type="Proteomes" id="UP000182985">
    <property type="component" value="Unassembled WGS sequence"/>
</dbReference>
<proteinExistence type="predicted"/>
<dbReference type="InterPro" id="IPR001387">
    <property type="entry name" value="Cro/C1-type_HTH"/>
</dbReference>
<reference evidence="2 3" key="1">
    <citation type="submission" date="2016-10" db="EMBL/GenBank/DDBJ databases">
        <title>The Draft Genome Sequence of the Potato Rhizosphere Bacteria Ochrobactrum sp. IPA7.2.</title>
        <authorList>
            <person name="Gogoleva N.E."/>
            <person name="Khlopko Y.A."/>
            <person name="Burygin G.L."/>
            <person name="Plotnikov A.O."/>
        </authorList>
    </citation>
    <scope>NUCLEOTIDE SEQUENCE [LARGE SCALE GENOMIC DNA]</scope>
    <source>
        <strain evidence="2 3">IPA7.2</strain>
    </source>
</reference>
<dbReference type="CDD" id="cd00093">
    <property type="entry name" value="HTH_XRE"/>
    <property type="match status" value="1"/>
</dbReference>
<keyword evidence="3" id="KW-1185">Reference proteome</keyword>
<organism evidence="2 3">
    <name type="scientific">Brucella cytisi</name>
    <dbReference type="NCBI Taxonomy" id="407152"/>
    <lineage>
        <taxon>Bacteria</taxon>
        <taxon>Pseudomonadati</taxon>
        <taxon>Pseudomonadota</taxon>
        <taxon>Alphaproteobacteria</taxon>
        <taxon>Hyphomicrobiales</taxon>
        <taxon>Brucellaceae</taxon>
        <taxon>Brucella/Ochrobactrum group</taxon>
        <taxon>Brucella</taxon>
    </lineage>
</organism>
<gene>
    <name evidence="2" type="ORF">BLA27_17075</name>
</gene>